<organism evidence="9 10">
    <name type="scientific">Alkalibacter rhizosphaerae</name>
    <dbReference type="NCBI Taxonomy" id="2815577"/>
    <lineage>
        <taxon>Bacteria</taxon>
        <taxon>Bacillati</taxon>
        <taxon>Bacillota</taxon>
        <taxon>Clostridia</taxon>
        <taxon>Eubacteriales</taxon>
        <taxon>Eubacteriaceae</taxon>
        <taxon>Alkalibacter</taxon>
    </lineage>
</organism>
<dbReference type="PANTHER" id="PTHR45790:SF3">
    <property type="entry name" value="S-ADENOSYL-L-METHIONINE-DEPENDENT UROPORPHYRINOGEN III METHYLTRANSFERASE, CHLOROPLASTIC"/>
    <property type="match status" value="1"/>
</dbReference>
<dbReference type="FunFam" id="3.30.950.10:FF:000001">
    <property type="entry name" value="Siroheme synthase"/>
    <property type="match status" value="1"/>
</dbReference>
<dbReference type="EC" id="2.1.1.107" evidence="1"/>
<evidence type="ECO:0000256" key="2">
    <source>
        <dbReference type="ARBA" id="ARBA00022603"/>
    </source>
</evidence>
<dbReference type="InterPro" id="IPR050161">
    <property type="entry name" value="Siro_Cobalamin_biosynth"/>
</dbReference>
<keyword evidence="3 6" id="KW-0808">Transferase</keyword>
<comment type="similarity">
    <text evidence="6">Belongs to the precorrin methyltransferase family.</text>
</comment>
<evidence type="ECO:0000256" key="1">
    <source>
        <dbReference type="ARBA" id="ARBA00012162"/>
    </source>
</evidence>
<dbReference type="Gene3D" id="3.30.950.10">
    <property type="entry name" value="Methyltransferase, Cobalt-precorrin-4 Transmethylase, Domain 2"/>
    <property type="match status" value="1"/>
</dbReference>
<evidence type="ECO:0000256" key="5">
    <source>
        <dbReference type="ARBA" id="ARBA00023244"/>
    </source>
</evidence>
<gene>
    <name evidence="9" type="primary">cobA</name>
    <name evidence="9" type="ORF">J0B03_01720</name>
</gene>
<dbReference type="InterPro" id="IPR003754">
    <property type="entry name" value="4pyrrol_synth_uPrphyn_synth"/>
</dbReference>
<dbReference type="GO" id="GO:0019354">
    <property type="term" value="P:siroheme biosynthetic process"/>
    <property type="evidence" value="ECO:0007669"/>
    <property type="project" value="InterPro"/>
</dbReference>
<dbReference type="InterPro" id="IPR014777">
    <property type="entry name" value="4pyrrole_Mease_sub1"/>
</dbReference>
<dbReference type="GO" id="GO:0004851">
    <property type="term" value="F:uroporphyrin-III C-methyltransferase activity"/>
    <property type="evidence" value="ECO:0007669"/>
    <property type="project" value="UniProtKB-EC"/>
</dbReference>
<dbReference type="KEGG" id="alka:J0B03_01720"/>
<dbReference type="Proteomes" id="UP000663499">
    <property type="component" value="Chromosome"/>
</dbReference>
<protein>
    <recommendedName>
        <fullName evidence="1">uroporphyrinogen-III C-methyltransferase</fullName>
        <ecNumber evidence="1">2.1.1.107</ecNumber>
    </recommendedName>
</protein>
<keyword evidence="2 6" id="KW-0489">Methyltransferase</keyword>
<dbReference type="InterPro" id="IPR035996">
    <property type="entry name" value="4pyrrol_Methylase_sf"/>
</dbReference>
<dbReference type="NCBIfam" id="TIGR01469">
    <property type="entry name" value="cobA_cysG_Cterm"/>
    <property type="match status" value="1"/>
</dbReference>
<keyword evidence="4" id="KW-0949">S-adenosyl-L-methionine</keyword>
<evidence type="ECO:0000256" key="3">
    <source>
        <dbReference type="ARBA" id="ARBA00022679"/>
    </source>
</evidence>
<dbReference type="PROSITE" id="PS00840">
    <property type="entry name" value="SUMT_2"/>
    <property type="match status" value="1"/>
</dbReference>
<feature type="domain" description="Tetrapyrrole methylase" evidence="7">
    <location>
        <begin position="5"/>
        <end position="215"/>
    </location>
</feature>
<dbReference type="CDD" id="cd06578">
    <property type="entry name" value="HemD"/>
    <property type="match status" value="1"/>
</dbReference>
<evidence type="ECO:0000313" key="9">
    <source>
        <dbReference type="EMBL" id="QSX08828.1"/>
    </source>
</evidence>
<dbReference type="InterPro" id="IPR003043">
    <property type="entry name" value="Uropor_MeTrfase_CS"/>
</dbReference>
<dbReference type="InterPro" id="IPR036108">
    <property type="entry name" value="4pyrrol_syn_uPrphyn_synt_sf"/>
</dbReference>
<reference evidence="9" key="1">
    <citation type="submission" date="2021-03" db="EMBL/GenBank/DDBJ databases">
        <title>Alkalibacter marinus sp. nov., isolated from tidal flat sediment.</title>
        <authorList>
            <person name="Namirimu T."/>
            <person name="Yang J.-A."/>
            <person name="Yang S.-H."/>
            <person name="Kim Y.-J."/>
            <person name="Kwon K.K."/>
        </authorList>
    </citation>
    <scope>NUCLEOTIDE SEQUENCE</scope>
    <source>
        <strain evidence="9">ES005</strain>
    </source>
</reference>
<proteinExistence type="inferred from homology"/>
<dbReference type="Gene3D" id="3.40.50.10090">
    <property type="match status" value="2"/>
</dbReference>
<dbReference type="GO" id="GO:0004852">
    <property type="term" value="F:uroporphyrinogen-III synthase activity"/>
    <property type="evidence" value="ECO:0007669"/>
    <property type="project" value="InterPro"/>
</dbReference>
<evidence type="ECO:0000259" key="8">
    <source>
        <dbReference type="Pfam" id="PF02602"/>
    </source>
</evidence>
<dbReference type="PANTHER" id="PTHR45790">
    <property type="entry name" value="SIROHEME SYNTHASE-RELATED"/>
    <property type="match status" value="1"/>
</dbReference>
<dbReference type="FunFam" id="3.40.1010.10:FF:000001">
    <property type="entry name" value="Siroheme synthase"/>
    <property type="match status" value="1"/>
</dbReference>
<keyword evidence="10" id="KW-1185">Reference proteome</keyword>
<keyword evidence="5" id="KW-0627">Porphyrin biosynthesis</keyword>
<name>A0A975AI91_9FIRM</name>
<dbReference type="EMBL" id="CP071444">
    <property type="protein sequence ID" value="QSX08828.1"/>
    <property type="molecule type" value="Genomic_DNA"/>
</dbReference>
<dbReference type="GO" id="GO:0032259">
    <property type="term" value="P:methylation"/>
    <property type="evidence" value="ECO:0007669"/>
    <property type="project" value="UniProtKB-KW"/>
</dbReference>
<evidence type="ECO:0000256" key="6">
    <source>
        <dbReference type="RuleBase" id="RU003960"/>
    </source>
</evidence>
<evidence type="ECO:0000259" key="7">
    <source>
        <dbReference type="Pfam" id="PF00590"/>
    </source>
</evidence>
<dbReference type="CDD" id="cd11642">
    <property type="entry name" value="SUMT"/>
    <property type="match status" value="1"/>
</dbReference>
<dbReference type="RefSeq" id="WP_207300169.1">
    <property type="nucleotide sequence ID" value="NZ_CP071444.1"/>
</dbReference>
<feature type="domain" description="Tetrapyrrole biosynthesis uroporphyrinogen III synthase" evidence="8">
    <location>
        <begin position="266"/>
        <end position="493"/>
    </location>
</feature>
<dbReference type="Pfam" id="PF00590">
    <property type="entry name" value="TP_methylase"/>
    <property type="match status" value="1"/>
</dbReference>
<accession>A0A975AI91</accession>
<dbReference type="SUPFAM" id="SSF53790">
    <property type="entry name" value="Tetrapyrrole methylase"/>
    <property type="match status" value="1"/>
</dbReference>
<evidence type="ECO:0000256" key="4">
    <source>
        <dbReference type="ARBA" id="ARBA00022691"/>
    </source>
</evidence>
<dbReference type="InterPro" id="IPR000878">
    <property type="entry name" value="4pyrrol_Mease"/>
</dbReference>
<dbReference type="InterPro" id="IPR006366">
    <property type="entry name" value="CobA/CysG_C"/>
</dbReference>
<dbReference type="SUPFAM" id="SSF69618">
    <property type="entry name" value="HemD-like"/>
    <property type="match status" value="1"/>
</dbReference>
<dbReference type="NCBIfam" id="NF004790">
    <property type="entry name" value="PRK06136.1"/>
    <property type="match status" value="1"/>
</dbReference>
<dbReference type="AlphaFoldDB" id="A0A975AI91"/>
<dbReference type="Gene3D" id="3.40.1010.10">
    <property type="entry name" value="Cobalt-precorrin-4 Transmethylase, Domain 1"/>
    <property type="match status" value="1"/>
</dbReference>
<evidence type="ECO:0000313" key="10">
    <source>
        <dbReference type="Proteomes" id="UP000663499"/>
    </source>
</evidence>
<dbReference type="Pfam" id="PF02602">
    <property type="entry name" value="HEM4"/>
    <property type="match status" value="1"/>
</dbReference>
<sequence length="502" mass="55305">MKQGMVYITGAGPGDEGLITVAGLKSIKNAQVLVYDRLAGAGLVAQAPEDCEKIYVGKESSNHTMTQDEINRLLYEKAKEGHIVTRLKGGDPYVFGRGGEEALYLEERGISYEVIPGITSGIGGLAYTGIPITHRDHASSFHIITGHLKDEDRELDWETLAKLKGTLVFYMGMAQLETIAQSLMEYGMDKTTPVALVQWATTFHQRSVTGNLENIMETAKKEKISSPVLIVVGKVVELKDKLNFFERKPLRGKRVLVTRARAQNSKLSERIRGLGGETVEFPMIHVEKSTDTPAFRTVLKQLGSYDWLVFTSQNGVEFFFDSLFENGFDVRKIGKAKIAVIGNATSDALKKYGIRADLIPEHFVAESLLTALSSQLKDTDQVLLLQAEGSRPVLKDGLEICCMVDSVDVYRTVRENAWEEGDLVDYLKNNRMDAITLTSSSTATYLWEALKGKEELLDGIPLISIGPVTSQTMKELGFPVAKEADPHNIDGLITALLEGVKA</sequence>
<dbReference type="InterPro" id="IPR014776">
    <property type="entry name" value="4pyrrole_Mease_sub2"/>
</dbReference>